<dbReference type="InterPro" id="IPR011961">
    <property type="entry name" value="RimM"/>
</dbReference>
<keyword evidence="1 5" id="KW-0963">Cytoplasm</keyword>
<feature type="domain" description="Ribosome maturation factor RimM PRC barrel" evidence="7">
    <location>
        <begin position="106"/>
        <end position="204"/>
    </location>
</feature>
<dbReference type="RefSeq" id="WP_283758002.1">
    <property type="nucleotide sequence ID" value="NZ_JAQOSQ010000007.1"/>
</dbReference>
<comment type="subunit">
    <text evidence="5">Binds ribosomal protein uS19.</text>
</comment>
<evidence type="ECO:0000259" key="7">
    <source>
        <dbReference type="Pfam" id="PF24986"/>
    </source>
</evidence>
<dbReference type="PANTHER" id="PTHR33692">
    <property type="entry name" value="RIBOSOME MATURATION FACTOR RIMM"/>
    <property type="match status" value="1"/>
</dbReference>
<dbReference type="Pfam" id="PF24986">
    <property type="entry name" value="PRC_RimM"/>
    <property type="match status" value="1"/>
</dbReference>
<dbReference type="NCBIfam" id="TIGR02273">
    <property type="entry name" value="16S_RimM"/>
    <property type="match status" value="1"/>
</dbReference>
<sequence length="206" mass="22920">MTENEWIEVGKIVAAQGLYGELRVYPDSDFPERFLEPGTRWIQRLGQAKPEPMELIDGRFIPGKGLYVIALEGIENRTQAEALKQAKLLVPIGDRPQLDDGEFHVRDLVGLPVFQQDTGEELGVVVNLIPAGNDLLEVKLNSTPAAKVEEEKPVPVVPNRKSKIRKTRRKSPKPNTILIPFVEAIVPVVDLEQGRIEITPPPGLIE</sequence>
<dbReference type="InterPro" id="IPR002676">
    <property type="entry name" value="RimM_N"/>
</dbReference>
<dbReference type="InterPro" id="IPR036976">
    <property type="entry name" value="RimM_N_sf"/>
</dbReference>
<gene>
    <name evidence="5 8" type="primary">rimM</name>
    <name evidence="8" type="ORF">PMH09_09060</name>
</gene>
<evidence type="ECO:0000256" key="4">
    <source>
        <dbReference type="ARBA" id="ARBA00023186"/>
    </source>
</evidence>
<keyword evidence="9" id="KW-1185">Reference proteome</keyword>
<dbReference type="SUPFAM" id="SSF50447">
    <property type="entry name" value="Translation proteins"/>
    <property type="match status" value="1"/>
</dbReference>
<comment type="subcellular location">
    <subcellularLocation>
        <location evidence="5">Cytoplasm</location>
    </subcellularLocation>
</comment>
<dbReference type="HAMAP" id="MF_00014">
    <property type="entry name" value="Ribosome_mat_RimM"/>
    <property type="match status" value="1"/>
</dbReference>
<name>A0ABT7BVX2_9CYAN</name>
<reference evidence="8 9" key="1">
    <citation type="submission" date="2023-01" db="EMBL/GenBank/DDBJ databases">
        <title>Novel diversity within Roseofilum (Cyanobacteria; Desertifilaceae) from marine benthic mats with descriptions of four novel species.</title>
        <authorList>
            <person name="Wang Y."/>
            <person name="Berthold D.E."/>
            <person name="Hu J."/>
            <person name="Lefler F.W."/>
            <person name="Laughinghouse H.D. IV."/>
        </authorList>
    </citation>
    <scope>NUCLEOTIDE SEQUENCE [LARGE SCALE GENOMIC DNA]</scope>
    <source>
        <strain evidence="8 9">BLCC-M143</strain>
    </source>
</reference>
<evidence type="ECO:0000313" key="8">
    <source>
        <dbReference type="EMBL" id="MDJ1183347.1"/>
    </source>
</evidence>
<evidence type="ECO:0000313" key="9">
    <source>
        <dbReference type="Proteomes" id="UP001232992"/>
    </source>
</evidence>
<dbReference type="Gene3D" id="2.40.30.60">
    <property type="entry name" value="RimM"/>
    <property type="match status" value="1"/>
</dbReference>
<protein>
    <recommendedName>
        <fullName evidence="5">Ribosome maturation factor RimM</fullName>
    </recommendedName>
</protein>
<evidence type="ECO:0000256" key="1">
    <source>
        <dbReference type="ARBA" id="ARBA00022490"/>
    </source>
</evidence>
<proteinExistence type="inferred from homology"/>
<evidence type="ECO:0000256" key="2">
    <source>
        <dbReference type="ARBA" id="ARBA00022517"/>
    </source>
</evidence>
<evidence type="ECO:0000256" key="5">
    <source>
        <dbReference type="HAMAP-Rule" id="MF_00014"/>
    </source>
</evidence>
<comment type="similarity">
    <text evidence="5">Belongs to the RimM family.</text>
</comment>
<evidence type="ECO:0000256" key="3">
    <source>
        <dbReference type="ARBA" id="ARBA00022552"/>
    </source>
</evidence>
<keyword evidence="2 5" id="KW-0690">Ribosome biogenesis</keyword>
<dbReference type="PANTHER" id="PTHR33692:SF1">
    <property type="entry name" value="RIBOSOME MATURATION FACTOR RIMM"/>
    <property type="match status" value="1"/>
</dbReference>
<dbReference type="InterPro" id="IPR009000">
    <property type="entry name" value="Transl_B-barrel_sf"/>
</dbReference>
<evidence type="ECO:0000259" key="6">
    <source>
        <dbReference type="Pfam" id="PF01782"/>
    </source>
</evidence>
<accession>A0ABT7BVX2</accession>
<keyword evidence="4 5" id="KW-0143">Chaperone</keyword>
<feature type="domain" description="RimM N-terminal" evidence="6">
    <location>
        <begin position="9"/>
        <end position="91"/>
    </location>
</feature>
<comment type="domain">
    <text evidence="5">The PRC barrel domain binds ribosomal protein uS19.</text>
</comment>
<dbReference type="Proteomes" id="UP001232992">
    <property type="component" value="Unassembled WGS sequence"/>
</dbReference>
<keyword evidence="3 5" id="KW-0698">rRNA processing</keyword>
<comment type="caution">
    <text evidence="8">The sequence shown here is derived from an EMBL/GenBank/DDBJ whole genome shotgun (WGS) entry which is preliminary data.</text>
</comment>
<dbReference type="EMBL" id="JAQOSQ010000007">
    <property type="protein sequence ID" value="MDJ1183347.1"/>
    <property type="molecule type" value="Genomic_DNA"/>
</dbReference>
<dbReference type="InterPro" id="IPR056792">
    <property type="entry name" value="PRC_RimM"/>
</dbReference>
<organism evidence="8 9">
    <name type="scientific">Roseofilum casamattae BLCC-M143</name>
    <dbReference type="NCBI Taxonomy" id="3022442"/>
    <lineage>
        <taxon>Bacteria</taxon>
        <taxon>Bacillati</taxon>
        <taxon>Cyanobacteriota</taxon>
        <taxon>Cyanophyceae</taxon>
        <taxon>Desertifilales</taxon>
        <taxon>Desertifilaceae</taxon>
        <taxon>Roseofilum</taxon>
        <taxon>Roseofilum casamattae</taxon>
    </lineage>
</organism>
<comment type="function">
    <text evidence="5">An accessory protein needed during the final step in the assembly of 30S ribosomal subunit, possibly for assembly of the head region. Essential for efficient processing of 16S rRNA. May be needed both before and after RbfA during the maturation of 16S rRNA. It has affinity for free ribosomal 30S subunits but not for 70S ribosomes.</text>
</comment>
<dbReference type="Gene3D" id="2.30.30.240">
    <property type="entry name" value="PRC-barrel domain"/>
    <property type="match status" value="1"/>
</dbReference>
<dbReference type="Pfam" id="PF01782">
    <property type="entry name" value="RimM"/>
    <property type="match status" value="1"/>
</dbReference>